<proteinExistence type="predicted"/>
<feature type="compositionally biased region" description="Basic and acidic residues" evidence="4">
    <location>
        <begin position="263"/>
        <end position="275"/>
    </location>
</feature>
<feature type="region of interest" description="Disordered" evidence="4">
    <location>
        <begin position="246"/>
        <end position="312"/>
    </location>
</feature>
<comment type="cofactor">
    <cofactor evidence="1">
        <name>FAD</name>
        <dbReference type="ChEBI" id="CHEBI:57692"/>
    </cofactor>
</comment>
<dbReference type="PANTHER" id="PTHR43004:SF19">
    <property type="entry name" value="BINDING MONOOXYGENASE, PUTATIVE (JCVI)-RELATED"/>
    <property type="match status" value="1"/>
</dbReference>
<dbReference type="Gene3D" id="3.40.30.120">
    <property type="match status" value="1"/>
</dbReference>
<dbReference type="Pfam" id="PF01494">
    <property type="entry name" value="FAD_binding_3"/>
    <property type="match status" value="1"/>
</dbReference>
<dbReference type="EMBL" id="LT559118">
    <property type="protein sequence ID" value="SBO92837.1"/>
    <property type="molecule type" value="Genomic_DNA"/>
</dbReference>
<keyword evidence="2" id="KW-0285">Flavoprotein</keyword>
<organism evidence="6">
    <name type="scientific">Nonomuraea gerenzanensis</name>
    <dbReference type="NCBI Taxonomy" id="93944"/>
    <lineage>
        <taxon>Bacteria</taxon>
        <taxon>Bacillati</taxon>
        <taxon>Actinomycetota</taxon>
        <taxon>Actinomycetes</taxon>
        <taxon>Streptosporangiales</taxon>
        <taxon>Streptosporangiaceae</taxon>
        <taxon>Nonomuraea</taxon>
    </lineage>
</organism>
<dbReference type="InterPro" id="IPR002938">
    <property type="entry name" value="FAD-bd"/>
</dbReference>
<reference evidence="6" key="1">
    <citation type="submission" date="2016-04" db="EMBL/GenBank/DDBJ databases">
        <authorList>
            <person name="Evans L.H."/>
            <person name="Alamgir A."/>
            <person name="Owens N."/>
            <person name="Weber N.D."/>
            <person name="Virtaneva K."/>
            <person name="Barbian K."/>
            <person name="Babar A."/>
            <person name="Rosenke K."/>
        </authorList>
    </citation>
    <scope>NUCLEOTIDE SEQUENCE</scope>
    <source>
        <strain evidence="6">Nono1</strain>
    </source>
</reference>
<dbReference type="AlphaFoldDB" id="A0A1M4E1X1"/>
<accession>A0A1M4E1X1</accession>
<dbReference type="PRINTS" id="PR00420">
    <property type="entry name" value="RNGMNOXGNASE"/>
</dbReference>
<evidence type="ECO:0000256" key="2">
    <source>
        <dbReference type="ARBA" id="ARBA00022630"/>
    </source>
</evidence>
<dbReference type="PANTHER" id="PTHR43004">
    <property type="entry name" value="TRK SYSTEM POTASSIUM UPTAKE PROTEIN"/>
    <property type="match status" value="1"/>
</dbReference>
<evidence type="ECO:0000259" key="5">
    <source>
        <dbReference type="Pfam" id="PF01494"/>
    </source>
</evidence>
<dbReference type="Pfam" id="PF21274">
    <property type="entry name" value="Rng_hyd_C"/>
    <property type="match status" value="1"/>
</dbReference>
<evidence type="ECO:0000256" key="4">
    <source>
        <dbReference type="SAM" id="MobiDB-lite"/>
    </source>
</evidence>
<dbReference type="Gene3D" id="3.30.9.10">
    <property type="entry name" value="D-Amino Acid Oxidase, subunit A, domain 2"/>
    <property type="match status" value="2"/>
</dbReference>
<dbReference type="InterPro" id="IPR036188">
    <property type="entry name" value="FAD/NAD-bd_sf"/>
</dbReference>
<dbReference type="InterPro" id="IPR050641">
    <property type="entry name" value="RIFMO-like"/>
</dbReference>
<gene>
    <name evidence="6" type="ORF">BN4615_P2351</name>
</gene>
<name>A0A1M4E1X1_9ACTN</name>
<keyword evidence="3" id="KW-0274">FAD</keyword>
<evidence type="ECO:0000256" key="1">
    <source>
        <dbReference type="ARBA" id="ARBA00001974"/>
    </source>
</evidence>
<feature type="domain" description="FAD-binding" evidence="5">
    <location>
        <begin position="2"/>
        <end position="414"/>
    </location>
</feature>
<protein>
    <submittedName>
        <fullName evidence="6">Polyketide hydroxylase WhiE VIII</fullName>
    </submittedName>
</protein>
<sequence>MPVLVVGGGYAGLSAATLLAWREVPVMLVERHASTSVQPKAFGVGPRALELLRPVPGIEEELAAIWAGIGDGMRIAIARDLADPEPHLITDGAQAERAFLAGLTPVGMVGAPQADVERLLRVKAEELGADLRFGTELVSLEQDEDGVTALIRDQGGERLVRAEYVVAADGHRSRVREALGVSTSGLGELGRMCSIMFDADLSEFVREREVTLWYLRNEAFTGVVVTGAGAGAHVLGVHYAEGEEPDIPAHQRDTSTDQSGASTHEHGTSTRRPDALPHQPGTTTRRPDALPHRPGTTTQHPSAQPHEPGDFTPERCVELVRLATGRPDLEVRILDRTTFGIAHVLADTYRVGRVFLAGDAAHTMPPTGGQGGGTALQDGADLAWRLWLVLTEQAGPDFLDTYDAERRPIGTLTADAQLAELGTRMPPAARIGYPEPLPNLWHTLLGHRYHSTAILDEPGDDGSILEDPRLAGGRPGSRAPHVVLDWGGQHLSTIDLFGSGFVLIAAKQGSQAWMEAGRLVKERLGVRLTRLPVDDELLDVEGCFEERYGVRGGGAVLVRPDGYVAWRSPGPVQDPMATLERVLRQLLSRAPALQEPALSH</sequence>
<dbReference type="GO" id="GO:0071949">
    <property type="term" value="F:FAD binding"/>
    <property type="evidence" value="ECO:0007669"/>
    <property type="project" value="InterPro"/>
</dbReference>
<dbReference type="SUPFAM" id="SSF51905">
    <property type="entry name" value="FAD/NAD(P)-binding domain"/>
    <property type="match status" value="1"/>
</dbReference>
<evidence type="ECO:0000313" key="6">
    <source>
        <dbReference type="EMBL" id="SBO92837.1"/>
    </source>
</evidence>
<evidence type="ECO:0000256" key="3">
    <source>
        <dbReference type="ARBA" id="ARBA00022827"/>
    </source>
</evidence>
<dbReference type="GO" id="GO:0016709">
    <property type="term" value="F:oxidoreductase activity, acting on paired donors, with incorporation or reduction of molecular oxygen, NAD(P)H as one donor, and incorporation of one atom of oxygen"/>
    <property type="evidence" value="ECO:0007669"/>
    <property type="project" value="UniProtKB-ARBA"/>
</dbReference>
<dbReference type="Gene3D" id="3.50.50.60">
    <property type="entry name" value="FAD/NAD(P)-binding domain"/>
    <property type="match status" value="2"/>
</dbReference>